<feature type="domain" description="Reverse transcriptase" evidence="3">
    <location>
        <begin position="1"/>
        <end position="121"/>
    </location>
</feature>
<dbReference type="Pfam" id="PF17919">
    <property type="entry name" value="RT_RNaseH_2"/>
    <property type="match status" value="1"/>
</dbReference>
<evidence type="ECO:0000256" key="1">
    <source>
        <dbReference type="ARBA" id="ARBA00023268"/>
    </source>
</evidence>
<dbReference type="SUPFAM" id="SSF56672">
    <property type="entry name" value="DNA/RNA polymerases"/>
    <property type="match status" value="1"/>
</dbReference>
<dbReference type="InterPro" id="IPR041577">
    <property type="entry name" value="RT_RNaseH_2"/>
</dbReference>
<evidence type="ECO:0000313" key="5">
    <source>
        <dbReference type="Proteomes" id="UP001190700"/>
    </source>
</evidence>
<evidence type="ECO:0000259" key="3">
    <source>
        <dbReference type="PROSITE" id="PS50878"/>
    </source>
</evidence>
<dbReference type="InterPro" id="IPR043502">
    <property type="entry name" value="DNA/RNA_pol_sf"/>
</dbReference>
<proteinExistence type="predicted"/>
<sequence>MTKLDLRSGFHQIVLTDDASLKTCFWWARDGAAPEQYVYKRMPFGSANSTAMFGRVIEHELRGLSCAKVYCDDILVTSPTARQHLADLEAVMQRLSKVGLRGHPGKSVFAAGGCEFLGFLLRPGKLSPHQAKVAALLELPTPTDVRGVRAILGFMNFYRIMAARIGKEDYSSMAWPLNCLLRKGNENVKDLWGKEHDDALAQLKKRLTEPGVVIHAYDPNRPLYLMTDWSGVGISAILGQKDDEDRGVIIAAASRSLSRSEMRYSSFYGEALAAVYGVSLQEFEYDIVHRAGISHTNADVLSRYPRESSLDPTGASLDPTEEEAALPTAGAFACLCARHPRSPEESTQDITPIASSWQYESHVGRLPGDPCTSHDLVSHHLGEHWSMHAEYSDHDARDDDALTLWEEACCLVDAYLGSRRHVPVTRVLSCGECVDGQATSLDTRPLPQRTLSHLHAEGSAGS</sequence>
<gene>
    <name evidence="4" type="ORF">CYMTET_14528</name>
</gene>
<name>A0AAE0GG74_9CHLO</name>
<dbReference type="PANTHER" id="PTHR37984">
    <property type="entry name" value="PROTEIN CBG26694"/>
    <property type="match status" value="1"/>
</dbReference>
<dbReference type="InterPro" id="IPR050951">
    <property type="entry name" value="Retrovirus_Pol_polyprotein"/>
</dbReference>
<accession>A0AAE0GG74</accession>
<organism evidence="4 5">
    <name type="scientific">Cymbomonas tetramitiformis</name>
    <dbReference type="NCBI Taxonomy" id="36881"/>
    <lineage>
        <taxon>Eukaryota</taxon>
        <taxon>Viridiplantae</taxon>
        <taxon>Chlorophyta</taxon>
        <taxon>Pyramimonadophyceae</taxon>
        <taxon>Pyramimonadales</taxon>
        <taxon>Pyramimonadaceae</taxon>
        <taxon>Cymbomonas</taxon>
    </lineage>
</organism>
<reference evidence="4 5" key="1">
    <citation type="journal article" date="2015" name="Genome Biol. Evol.">
        <title>Comparative Genomics of a Bacterivorous Green Alga Reveals Evolutionary Causalities and Consequences of Phago-Mixotrophic Mode of Nutrition.</title>
        <authorList>
            <person name="Burns J.A."/>
            <person name="Paasch A."/>
            <person name="Narechania A."/>
            <person name="Kim E."/>
        </authorList>
    </citation>
    <scope>NUCLEOTIDE SEQUENCE [LARGE SCALE GENOMIC DNA]</scope>
    <source>
        <strain evidence="4 5">PLY_AMNH</strain>
    </source>
</reference>
<comment type="caution">
    <text evidence="4">The sequence shown here is derived from an EMBL/GenBank/DDBJ whole genome shotgun (WGS) entry which is preliminary data.</text>
</comment>
<keyword evidence="5" id="KW-1185">Reference proteome</keyword>
<protein>
    <recommendedName>
        <fullName evidence="3">Reverse transcriptase domain-containing protein</fullName>
    </recommendedName>
</protein>
<dbReference type="Gene3D" id="3.10.10.10">
    <property type="entry name" value="HIV Type 1 Reverse Transcriptase, subunit A, domain 1"/>
    <property type="match status" value="1"/>
</dbReference>
<dbReference type="InterPro" id="IPR000477">
    <property type="entry name" value="RT_dom"/>
</dbReference>
<dbReference type="CDD" id="cd01647">
    <property type="entry name" value="RT_LTR"/>
    <property type="match status" value="1"/>
</dbReference>
<dbReference type="Proteomes" id="UP001190700">
    <property type="component" value="Unassembled WGS sequence"/>
</dbReference>
<dbReference type="PANTHER" id="PTHR37984:SF5">
    <property type="entry name" value="PROTEIN NYNRIN-LIKE"/>
    <property type="match status" value="1"/>
</dbReference>
<dbReference type="GO" id="GO:0003824">
    <property type="term" value="F:catalytic activity"/>
    <property type="evidence" value="ECO:0007669"/>
    <property type="project" value="UniProtKB-KW"/>
</dbReference>
<dbReference type="InterPro" id="IPR043128">
    <property type="entry name" value="Rev_trsase/Diguanyl_cyclase"/>
</dbReference>
<keyword evidence="1" id="KW-0511">Multifunctional enzyme</keyword>
<feature type="region of interest" description="Disordered" evidence="2">
    <location>
        <begin position="441"/>
        <end position="462"/>
    </location>
</feature>
<evidence type="ECO:0000256" key="2">
    <source>
        <dbReference type="SAM" id="MobiDB-lite"/>
    </source>
</evidence>
<dbReference type="AlphaFoldDB" id="A0AAE0GG74"/>
<dbReference type="EMBL" id="LGRX02006093">
    <property type="protein sequence ID" value="KAK3277468.1"/>
    <property type="molecule type" value="Genomic_DNA"/>
</dbReference>
<dbReference type="PROSITE" id="PS50878">
    <property type="entry name" value="RT_POL"/>
    <property type="match status" value="1"/>
</dbReference>
<dbReference type="Pfam" id="PF00078">
    <property type="entry name" value="RVT_1"/>
    <property type="match status" value="1"/>
</dbReference>
<dbReference type="Gene3D" id="3.30.70.270">
    <property type="match status" value="2"/>
</dbReference>
<evidence type="ECO:0000313" key="4">
    <source>
        <dbReference type="EMBL" id="KAK3277468.1"/>
    </source>
</evidence>